<evidence type="ECO:0000313" key="2">
    <source>
        <dbReference type="Proteomes" id="UP000271098"/>
    </source>
</evidence>
<evidence type="ECO:0000313" key="3">
    <source>
        <dbReference type="WBParaSite" id="GPUH_0000863401-mRNA-1"/>
    </source>
</evidence>
<dbReference type="Proteomes" id="UP000271098">
    <property type="component" value="Unassembled WGS sequence"/>
</dbReference>
<evidence type="ECO:0000313" key="1">
    <source>
        <dbReference type="EMBL" id="VDK63986.1"/>
    </source>
</evidence>
<dbReference type="AlphaFoldDB" id="A0A183DIT3"/>
<sequence length="73" mass="8256">MADLFGPDCKYLSLSVENYDGALQLMEQMVRTIRLQKAEQRKSLLNVVKIVHDQSVARKMKAVADKSRICSVS</sequence>
<organism evidence="3">
    <name type="scientific">Gongylonema pulchrum</name>
    <dbReference type="NCBI Taxonomy" id="637853"/>
    <lineage>
        <taxon>Eukaryota</taxon>
        <taxon>Metazoa</taxon>
        <taxon>Ecdysozoa</taxon>
        <taxon>Nematoda</taxon>
        <taxon>Chromadorea</taxon>
        <taxon>Rhabditida</taxon>
        <taxon>Spirurina</taxon>
        <taxon>Spiruromorpha</taxon>
        <taxon>Spiruroidea</taxon>
        <taxon>Gongylonematidae</taxon>
        <taxon>Gongylonema</taxon>
    </lineage>
</organism>
<reference evidence="3" key="1">
    <citation type="submission" date="2016-06" db="UniProtKB">
        <authorList>
            <consortium name="WormBaseParasite"/>
        </authorList>
    </citation>
    <scope>IDENTIFICATION</scope>
</reference>
<gene>
    <name evidence="1" type="ORF">GPUH_LOCUS8621</name>
</gene>
<accession>A0A183DIT3</accession>
<name>A0A183DIT3_9BILA</name>
<keyword evidence="2" id="KW-1185">Reference proteome</keyword>
<reference evidence="1 2" key="2">
    <citation type="submission" date="2018-11" db="EMBL/GenBank/DDBJ databases">
        <authorList>
            <consortium name="Pathogen Informatics"/>
        </authorList>
    </citation>
    <scope>NUCLEOTIDE SEQUENCE [LARGE SCALE GENOMIC DNA]</scope>
</reference>
<protein>
    <submittedName>
        <fullName evidence="3">Pentatricopeptide repeat-containing protein</fullName>
    </submittedName>
</protein>
<proteinExistence type="predicted"/>
<dbReference type="EMBL" id="UYRT01025660">
    <property type="protein sequence ID" value="VDK63986.1"/>
    <property type="molecule type" value="Genomic_DNA"/>
</dbReference>
<dbReference type="WBParaSite" id="GPUH_0000863401-mRNA-1">
    <property type="protein sequence ID" value="GPUH_0000863401-mRNA-1"/>
    <property type="gene ID" value="GPUH_0000863401"/>
</dbReference>